<dbReference type="InterPro" id="IPR004616">
    <property type="entry name" value="Leu/Phe-tRNA_Trfase"/>
</dbReference>
<comment type="similarity">
    <text evidence="4">Belongs to the L/F-transferase family.</text>
</comment>
<dbReference type="InterPro" id="IPR042203">
    <property type="entry name" value="Leu/Phe-tRNA_Trfase_C"/>
</dbReference>
<accession>A0ABT2FBK8</accession>
<evidence type="ECO:0000256" key="1">
    <source>
        <dbReference type="ARBA" id="ARBA00022490"/>
    </source>
</evidence>
<dbReference type="Proteomes" id="UP001166947">
    <property type="component" value="Unassembled WGS sequence"/>
</dbReference>
<dbReference type="InterPro" id="IPR016181">
    <property type="entry name" value="Acyl_CoA_acyltransferase"/>
</dbReference>
<keyword evidence="3 4" id="KW-0012">Acyltransferase</keyword>
<dbReference type="InterPro" id="IPR042221">
    <property type="entry name" value="Leu/Phe-tRNA_Trfase_N"/>
</dbReference>
<keyword evidence="1 4" id="KW-0963">Cytoplasm</keyword>
<comment type="catalytic activity">
    <reaction evidence="4">
        <text>L-phenylalanyl-tRNA(Phe) + an N-terminal L-alpha-aminoacyl-[protein] = an N-terminal L-phenylalanyl-L-alpha-aminoacyl-[protein] + tRNA(Phe)</text>
        <dbReference type="Rhea" id="RHEA:43632"/>
        <dbReference type="Rhea" id="RHEA-COMP:9668"/>
        <dbReference type="Rhea" id="RHEA-COMP:9699"/>
        <dbReference type="Rhea" id="RHEA-COMP:10636"/>
        <dbReference type="Rhea" id="RHEA-COMP:10637"/>
        <dbReference type="ChEBI" id="CHEBI:78442"/>
        <dbReference type="ChEBI" id="CHEBI:78531"/>
        <dbReference type="ChEBI" id="CHEBI:78597"/>
        <dbReference type="ChEBI" id="CHEBI:83561"/>
        <dbReference type="EC" id="2.3.2.6"/>
    </reaction>
</comment>
<evidence type="ECO:0000313" key="6">
    <source>
        <dbReference type="Proteomes" id="UP001166947"/>
    </source>
</evidence>
<evidence type="ECO:0000256" key="2">
    <source>
        <dbReference type="ARBA" id="ARBA00022679"/>
    </source>
</evidence>
<comment type="subcellular location">
    <subcellularLocation>
        <location evidence="4">Cytoplasm</location>
    </subcellularLocation>
</comment>
<dbReference type="EMBL" id="JANUXW010000003">
    <property type="protein sequence ID" value="MCS4533574.1"/>
    <property type="molecule type" value="Genomic_DNA"/>
</dbReference>
<name>A0ABT2FBK8_9NEIS</name>
<reference evidence="5" key="1">
    <citation type="submission" date="2022-08" db="EMBL/GenBank/DDBJ databases">
        <authorList>
            <person name="Volokhov D.V."/>
            <person name="Furtak V.A."/>
            <person name="Zagorodnyaya T.A."/>
        </authorList>
    </citation>
    <scope>NUCLEOTIDE SEQUENCE</scope>
    <source>
        <strain evidence="5">CSL10203-ORH2</strain>
    </source>
</reference>
<keyword evidence="2 4" id="KW-0808">Transferase</keyword>
<comment type="function">
    <text evidence="4">Functions in the N-end rule pathway of protein degradation where it conjugates Leu, Phe and, less efficiently, Met from aminoacyl-tRNAs to the N-termini of proteins containing an N-terminal arginine or lysine.</text>
</comment>
<dbReference type="SUPFAM" id="SSF55729">
    <property type="entry name" value="Acyl-CoA N-acyltransferases (Nat)"/>
    <property type="match status" value="1"/>
</dbReference>
<dbReference type="Gene3D" id="3.30.70.3550">
    <property type="entry name" value="Leucyl/phenylalanyl-tRNA-protein transferase, N-terminal domain"/>
    <property type="match status" value="1"/>
</dbReference>
<comment type="catalytic activity">
    <reaction evidence="4">
        <text>N-terminal L-arginyl-[protein] + L-leucyl-tRNA(Leu) = N-terminal L-leucyl-L-arginyl-[protein] + tRNA(Leu) + H(+)</text>
        <dbReference type="Rhea" id="RHEA:50416"/>
        <dbReference type="Rhea" id="RHEA-COMP:9613"/>
        <dbReference type="Rhea" id="RHEA-COMP:9622"/>
        <dbReference type="Rhea" id="RHEA-COMP:12672"/>
        <dbReference type="Rhea" id="RHEA-COMP:12673"/>
        <dbReference type="ChEBI" id="CHEBI:15378"/>
        <dbReference type="ChEBI" id="CHEBI:64719"/>
        <dbReference type="ChEBI" id="CHEBI:78442"/>
        <dbReference type="ChEBI" id="CHEBI:78494"/>
        <dbReference type="ChEBI" id="CHEBI:133044"/>
        <dbReference type="EC" id="2.3.2.6"/>
    </reaction>
</comment>
<dbReference type="NCBIfam" id="TIGR00667">
    <property type="entry name" value="aat"/>
    <property type="match status" value="1"/>
</dbReference>
<dbReference type="HAMAP" id="MF_00688">
    <property type="entry name" value="Leu_Phe_trans"/>
    <property type="match status" value="1"/>
</dbReference>
<gene>
    <name evidence="4 5" type="primary">aat</name>
    <name evidence="5" type="ORF">NXS09_04580</name>
</gene>
<dbReference type="Gene3D" id="3.40.630.70">
    <property type="entry name" value="Leucyl/phenylalanyl-tRNA-protein transferase, C-terminal domain"/>
    <property type="match status" value="1"/>
</dbReference>
<dbReference type="EC" id="2.3.2.6" evidence="4"/>
<organism evidence="5 6">
    <name type="scientific">Neisseria montereyensis</name>
    <dbReference type="NCBI Taxonomy" id="2973938"/>
    <lineage>
        <taxon>Bacteria</taxon>
        <taxon>Pseudomonadati</taxon>
        <taxon>Pseudomonadota</taxon>
        <taxon>Betaproteobacteria</taxon>
        <taxon>Neisseriales</taxon>
        <taxon>Neisseriaceae</taxon>
        <taxon>Neisseria</taxon>
    </lineage>
</organism>
<dbReference type="Pfam" id="PF03588">
    <property type="entry name" value="Leu_Phe_trans"/>
    <property type="match status" value="1"/>
</dbReference>
<reference evidence="5" key="2">
    <citation type="journal article" date="2023" name="Curr. Microbiol.">
        <title>Neisseria montereyensis sp. nov., Isolated from Oropharynx of California Sea Lion (Zalophus californianus): Genomic, Phylogenetic, and Phenotypic Study.</title>
        <authorList>
            <person name="Volokhov D.V."/>
            <person name="Zagorodnyaya T.A."/>
            <person name="Furtak V.A."/>
            <person name="Nattanmai G."/>
            <person name="Randall L."/>
            <person name="Jose S."/>
            <person name="Gao Y."/>
            <person name="Gulland F.M."/>
            <person name="Eisenberg T."/>
            <person name="Delmonte P."/>
            <person name="Blom J."/>
            <person name="Mitchell K.K."/>
        </authorList>
    </citation>
    <scope>NUCLEOTIDE SEQUENCE</scope>
    <source>
        <strain evidence="5">CSL10203-ORH2</strain>
    </source>
</reference>
<keyword evidence="6" id="KW-1185">Reference proteome</keyword>
<dbReference type="GO" id="GO:0008914">
    <property type="term" value="F:leucyl-tRNA--protein transferase activity"/>
    <property type="evidence" value="ECO:0007669"/>
    <property type="project" value="UniProtKB-EC"/>
</dbReference>
<evidence type="ECO:0000256" key="3">
    <source>
        <dbReference type="ARBA" id="ARBA00023315"/>
    </source>
</evidence>
<comment type="catalytic activity">
    <reaction evidence="4">
        <text>N-terminal L-lysyl-[protein] + L-leucyl-tRNA(Leu) = N-terminal L-leucyl-L-lysyl-[protein] + tRNA(Leu) + H(+)</text>
        <dbReference type="Rhea" id="RHEA:12340"/>
        <dbReference type="Rhea" id="RHEA-COMP:9613"/>
        <dbReference type="Rhea" id="RHEA-COMP:9622"/>
        <dbReference type="Rhea" id="RHEA-COMP:12670"/>
        <dbReference type="Rhea" id="RHEA-COMP:12671"/>
        <dbReference type="ChEBI" id="CHEBI:15378"/>
        <dbReference type="ChEBI" id="CHEBI:65249"/>
        <dbReference type="ChEBI" id="CHEBI:78442"/>
        <dbReference type="ChEBI" id="CHEBI:78494"/>
        <dbReference type="ChEBI" id="CHEBI:133043"/>
        <dbReference type="EC" id="2.3.2.6"/>
    </reaction>
</comment>
<dbReference type="PANTHER" id="PTHR30098">
    <property type="entry name" value="LEUCYL/PHENYLALANYL-TRNA--PROTEIN TRANSFERASE"/>
    <property type="match status" value="1"/>
</dbReference>
<protein>
    <recommendedName>
        <fullName evidence="4">Leucyl/phenylalanyl-tRNA--protein transferase</fullName>
        <ecNumber evidence="4">2.3.2.6</ecNumber>
    </recommendedName>
    <alternativeName>
        <fullName evidence="4">L/F-transferase</fullName>
    </alternativeName>
    <alternativeName>
        <fullName evidence="4">Leucyltransferase</fullName>
    </alternativeName>
    <alternativeName>
        <fullName evidence="4">Phenyalanyltransferase</fullName>
    </alternativeName>
</protein>
<sequence length="248" mass="27492">MEIPFLYDDTTAFPDVFEAIEERDGFVAIGGSLSAQRLLTAYKQGIFPWFSEGDPVCWWALSPRTVLYPEKCHIGRSLQKTLRNKPYLVTVNQNFPAVIAACAGVRRPGQSGTWITEEMQQAYIGLHELGHAHSFECWYPDENGVLNLAGGLYGVQIGRVFFGESMFALRPDASKIAFACAVPYMVECGIEIIDCQQNTDHLARFGSELIAFETFQTALNDLTDKALDKPIGSGWIAQSKIVLEGPSE</sequence>
<comment type="caution">
    <text evidence="5">The sequence shown here is derived from an EMBL/GenBank/DDBJ whole genome shotgun (WGS) entry which is preliminary data.</text>
</comment>
<dbReference type="PANTHER" id="PTHR30098:SF2">
    <property type="entry name" value="LEUCYL_PHENYLALANYL-TRNA--PROTEIN TRANSFERASE"/>
    <property type="match status" value="1"/>
</dbReference>
<dbReference type="RefSeq" id="WP_259291387.1">
    <property type="nucleotide sequence ID" value="NZ_JANUXW010000003.1"/>
</dbReference>
<proteinExistence type="inferred from homology"/>
<evidence type="ECO:0000256" key="4">
    <source>
        <dbReference type="HAMAP-Rule" id="MF_00688"/>
    </source>
</evidence>
<evidence type="ECO:0000313" key="5">
    <source>
        <dbReference type="EMBL" id="MCS4533574.1"/>
    </source>
</evidence>